<comment type="similarity">
    <text evidence="1">Belongs to the HyuE racemase family.</text>
</comment>
<dbReference type="InterPro" id="IPR053714">
    <property type="entry name" value="Iso_Racemase_Enz_sf"/>
</dbReference>
<reference evidence="2 3" key="1">
    <citation type="journal article" date="2019" name="Int. J. Syst. Evol. Microbiol.">
        <title>The Global Catalogue of Microorganisms (GCM) 10K type strain sequencing project: providing services to taxonomists for standard genome sequencing and annotation.</title>
        <authorList>
            <consortium name="The Broad Institute Genomics Platform"/>
            <consortium name="The Broad Institute Genome Sequencing Center for Infectious Disease"/>
            <person name="Wu L."/>
            <person name="Ma J."/>
        </authorList>
    </citation>
    <scope>NUCLEOTIDE SEQUENCE [LARGE SCALE GENOMIC DNA]</scope>
    <source>
        <strain evidence="2 3">JCM 16331</strain>
    </source>
</reference>
<evidence type="ECO:0000313" key="2">
    <source>
        <dbReference type="EMBL" id="GGN21059.1"/>
    </source>
</evidence>
<organism evidence="2 3">
    <name type="scientific">Halarchaeum nitratireducens</name>
    <dbReference type="NCBI Taxonomy" id="489913"/>
    <lineage>
        <taxon>Archaea</taxon>
        <taxon>Methanobacteriati</taxon>
        <taxon>Methanobacteriota</taxon>
        <taxon>Stenosarchaea group</taxon>
        <taxon>Halobacteria</taxon>
        <taxon>Halobacteriales</taxon>
        <taxon>Halobacteriaceae</taxon>
    </lineage>
</organism>
<dbReference type="InterPro" id="IPR015942">
    <property type="entry name" value="Asp/Glu/hydantoin_racemase"/>
</dbReference>
<evidence type="ECO:0008006" key="4">
    <source>
        <dbReference type="Google" id="ProtNLM"/>
    </source>
</evidence>
<keyword evidence="3" id="KW-1185">Reference proteome</keyword>
<evidence type="ECO:0000256" key="1">
    <source>
        <dbReference type="ARBA" id="ARBA00038414"/>
    </source>
</evidence>
<dbReference type="InterPro" id="IPR052186">
    <property type="entry name" value="Hydantoin_racemase-like"/>
</dbReference>
<accession>A0A830GDF2</accession>
<dbReference type="AlphaFoldDB" id="A0A830GDF2"/>
<dbReference type="Proteomes" id="UP000608850">
    <property type="component" value="Unassembled WGS sequence"/>
</dbReference>
<evidence type="ECO:0000313" key="3">
    <source>
        <dbReference type="Proteomes" id="UP000608850"/>
    </source>
</evidence>
<gene>
    <name evidence="2" type="ORF">GCM10009021_22900</name>
</gene>
<proteinExistence type="inferred from homology"/>
<dbReference type="Pfam" id="PF01177">
    <property type="entry name" value="Asp_Glu_race"/>
    <property type="match status" value="1"/>
</dbReference>
<dbReference type="Gene3D" id="3.40.50.12500">
    <property type="match status" value="1"/>
</dbReference>
<name>A0A830GDF2_9EURY</name>
<sequence length="88" mass="9419">MGALLEASERAIEEDGAEVICLGCAGMGKLDVELEAELPVPVIDSVGAAAVHAESLVQLGKTTSKVLTYRSPEPKRIRGYPDVYQFEE</sequence>
<dbReference type="PANTHER" id="PTHR28047">
    <property type="entry name" value="PROTEIN DCG1"/>
    <property type="match status" value="1"/>
</dbReference>
<dbReference type="GO" id="GO:0047661">
    <property type="term" value="F:amino-acid racemase activity"/>
    <property type="evidence" value="ECO:0007669"/>
    <property type="project" value="InterPro"/>
</dbReference>
<dbReference type="EMBL" id="BMOQ01000006">
    <property type="protein sequence ID" value="GGN21059.1"/>
    <property type="molecule type" value="Genomic_DNA"/>
</dbReference>
<protein>
    <recommendedName>
        <fullName evidence="4">Hydantoin racemase</fullName>
    </recommendedName>
</protein>
<comment type="caution">
    <text evidence="2">The sequence shown here is derived from an EMBL/GenBank/DDBJ whole genome shotgun (WGS) entry which is preliminary data.</text>
</comment>
<dbReference type="PANTHER" id="PTHR28047:SF5">
    <property type="entry name" value="PROTEIN DCG1"/>
    <property type="match status" value="1"/>
</dbReference>